<keyword evidence="2" id="KW-1185">Reference proteome</keyword>
<accession>A0A9P3G7N7</accession>
<dbReference type="Proteomes" id="UP000703269">
    <property type="component" value="Unassembled WGS sequence"/>
</dbReference>
<name>A0A9P3G7N7_9APHY</name>
<evidence type="ECO:0000313" key="1">
    <source>
        <dbReference type="EMBL" id="GJE89339.1"/>
    </source>
</evidence>
<evidence type="ECO:0000313" key="2">
    <source>
        <dbReference type="Proteomes" id="UP000703269"/>
    </source>
</evidence>
<dbReference type="EMBL" id="BPQB01000012">
    <property type="protein sequence ID" value="GJE89339.1"/>
    <property type="molecule type" value="Genomic_DNA"/>
</dbReference>
<comment type="caution">
    <text evidence="1">The sequence shown here is derived from an EMBL/GenBank/DDBJ whole genome shotgun (WGS) entry which is preliminary data.</text>
</comment>
<organism evidence="1 2">
    <name type="scientific">Phanerochaete sordida</name>
    <dbReference type="NCBI Taxonomy" id="48140"/>
    <lineage>
        <taxon>Eukaryota</taxon>
        <taxon>Fungi</taxon>
        <taxon>Dikarya</taxon>
        <taxon>Basidiomycota</taxon>
        <taxon>Agaricomycotina</taxon>
        <taxon>Agaricomycetes</taxon>
        <taxon>Polyporales</taxon>
        <taxon>Phanerochaetaceae</taxon>
        <taxon>Phanerochaete</taxon>
    </lineage>
</organism>
<gene>
    <name evidence="1" type="ORF">PsYK624_054380</name>
</gene>
<protein>
    <submittedName>
        <fullName evidence="1">Uncharacterized protein</fullName>
    </submittedName>
</protein>
<reference evidence="1 2" key="1">
    <citation type="submission" date="2021-08" db="EMBL/GenBank/DDBJ databases">
        <title>Draft Genome Sequence of Phanerochaete sordida strain YK-624.</title>
        <authorList>
            <person name="Mori T."/>
            <person name="Dohra H."/>
            <person name="Suzuki T."/>
            <person name="Kawagishi H."/>
            <person name="Hirai H."/>
        </authorList>
    </citation>
    <scope>NUCLEOTIDE SEQUENCE [LARGE SCALE GENOMIC DNA]</scope>
    <source>
        <strain evidence="1 2">YK-624</strain>
    </source>
</reference>
<dbReference type="AlphaFoldDB" id="A0A9P3G7N7"/>
<sequence>MRARAQISYRHVEPKPSAGASHLTCVGVAHADGSTLQAHLVTVVAGFDGARVVSVRRLHGGERDALFLRSSGLKAEGELRVSRRAQAGCPAASDTCVFCPLVYSMVRITYYTSRKYLQSAQNSSSGTIVPKMVTLCRFHVFVCSGTTVLTSIRFIERQATLDERTWHSVPP</sequence>
<proteinExistence type="predicted"/>